<keyword evidence="3" id="KW-1185">Reference proteome</keyword>
<organism evidence="2 3">
    <name type="scientific">Chromohalobacter japonicus</name>
    <dbReference type="NCBI Taxonomy" id="223900"/>
    <lineage>
        <taxon>Bacteria</taxon>
        <taxon>Pseudomonadati</taxon>
        <taxon>Pseudomonadota</taxon>
        <taxon>Gammaproteobacteria</taxon>
        <taxon>Oceanospirillales</taxon>
        <taxon>Halomonadaceae</taxon>
        <taxon>Chromohalobacter</taxon>
    </lineage>
</organism>
<dbReference type="InterPro" id="IPR052707">
    <property type="entry name" value="OsmC_Ohr_Peroxiredoxin"/>
</dbReference>
<dbReference type="Proteomes" id="UP000186806">
    <property type="component" value="Unassembled WGS sequence"/>
</dbReference>
<name>A0A1Q8TA88_9GAMM</name>
<dbReference type="SUPFAM" id="SSF82784">
    <property type="entry name" value="OsmC-like"/>
    <property type="match status" value="1"/>
</dbReference>
<evidence type="ECO:0000313" key="2">
    <source>
        <dbReference type="EMBL" id="OLO10582.1"/>
    </source>
</evidence>
<dbReference type="PANTHER" id="PTHR42830:SF1">
    <property type="entry name" value="OSMOTICALLY INDUCIBLE FAMILY PROTEIN"/>
    <property type="match status" value="1"/>
</dbReference>
<dbReference type="PANTHER" id="PTHR42830">
    <property type="entry name" value="OSMOTICALLY INDUCIBLE FAMILY PROTEIN"/>
    <property type="match status" value="1"/>
</dbReference>
<comment type="caution">
    <text evidence="2">The sequence shown here is derived from an EMBL/GenBank/DDBJ whole genome shotgun (WGS) entry which is preliminary data.</text>
</comment>
<dbReference type="InterPro" id="IPR015946">
    <property type="entry name" value="KH_dom-like_a/b"/>
</dbReference>
<protein>
    <submittedName>
        <fullName evidence="2">OsmC family peroxiredoxin</fullName>
    </submittedName>
</protein>
<dbReference type="InterPro" id="IPR036102">
    <property type="entry name" value="OsmC/Ohrsf"/>
</dbReference>
<proteinExistence type="predicted"/>
<evidence type="ECO:0000313" key="3">
    <source>
        <dbReference type="Proteomes" id="UP000186806"/>
    </source>
</evidence>
<dbReference type="AlphaFoldDB" id="A0A1Q8TA88"/>
<dbReference type="STRING" id="223900.GCA_000821045_02767"/>
<feature type="region of interest" description="Disordered" evidence="1">
    <location>
        <begin position="1"/>
        <end position="48"/>
    </location>
</feature>
<dbReference type="GO" id="GO:0006979">
    <property type="term" value="P:response to oxidative stress"/>
    <property type="evidence" value="ECO:0007669"/>
    <property type="project" value="InterPro"/>
</dbReference>
<dbReference type="Gene3D" id="3.30.300.20">
    <property type="match status" value="1"/>
</dbReference>
<accession>A0A1Q8TA88</accession>
<reference evidence="2 3" key="1">
    <citation type="submission" date="2016-12" db="EMBL/GenBank/DDBJ databases">
        <title>Draft genome sequences of strains Salinicola socius SMB35, Salinicola sp. MH3R3-1 and Chromohalobacter sp. SMB17 from the Verkhnekamsk potash mining region of Russia.</title>
        <authorList>
            <person name="Mavrodi D.V."/>
            <person name="Olsson B.E."/>
            <person name="Korsakova E.S."/>
            <person name="Pyankova A."/>
            <person name="Mavrodi O.V."/>
            <person name="Plotnikova E.G."/>
        </authorList>
    </citation>
    <scope>NUCLEOTIDE SEQUENCE [LARGE SCALE GENOMIC DNA]</scope>
    <source>
        <strain evidence="2 3">SMB17</strain>
    </source>
</reference>
<sequence>MSIEKTGSAHWQGSLKRGKGTVSTQSGALKDNPYGFNTRFEGEPGTNPEELVAASHASCYSMALSMILGEAGHDPDDVHTEATVTLDQDDSGFKITKVHLVTRAKVPGIDQSGFEESANKAKEGCPISRVLNAEITLDAKLES</sequence>
<gene>
    <name evidence="2" type="ORF">BTW10_14660</name>
</gene>
<evidence type="ECO:0000256" key="1">
    <source>
        <dbReference type="SAM" id="MobiDB-lite"/>
    </source>
</evidence>
<dbReference type="RefSeq" id="WP_040244140.1">
    <property type="nucleotide sequence ID" value="NZ_JAKGAJ010000001.1"/>
</dbReference>
<dbReference type="EMBL" id="MSDQ01000033">
    <property type="protein sequence ID" value="OLO10582.1"/>
    <property type="molecule type" value="Genomic_DNA"/>
</dbReference>
<dbReference type="InterPro" id="IPR019904">
    <property type="entry name" value="Peroxiredoxin_OsmC"/>
</dbReference>
<dbReference type="Pfam" id="PF02566">
    <property type="entry name" value="OsmC"/>
    <property type="match status" value="1"/>
</dbReference>
<dbReference type="OrthoDB" id="9807532at2"/>
<dbReference type="NCBIfam" id="TIGR03562">
    <property type="entry name" value="osmo_induc_OsmC"/>
    <property type="match status" value="1"/>
</dbReference>
<dbReference type="InterPro" id="IPR003718">
    <property type="entry name" value="OsmC/Ohr_fam"/>
</dbReference>
<dbReference type="GO" id="GO:0004601">
    <property type="term" value="F:peroxidase activity"/>
    <property type="evidence" value="ECO:0007669"/>
    <property type="project" value="InterPro"/>
</dbReference>